<dbReference type="EMBL" id="MT151386">
    <property type="protein sequence ID" value="QIW89211.1"/>
    <property type="molecule type" value="Genomic_DNA"/>
</dbReference>
<accession>A0A6H0X5U0</accession>
<evidence type="ECO:0000313" key="1">
    <source>
        <dbReference type="EMBL" id="QIW89211.1"/>
    </source>
</evidence>
<dbReference type="EMBL" id="MT151386">
    <property type="protein sequence ID" value="QIW89222.1"/>
    <property type="molecule type" value="Genomic_DNA"/>
</dbReference>
<evidence type="ECO:0000313" key="3">
    <source>
        <dbReference type="Proteomes" id="UP000503318"/>
    </source>
</evidence>
<organism evidence="2 3">
    <name type="scientific">Staphylococcus phage Twort (strain DSM 17442 / HER 48)</name>
    <name type="common">Bacteriophage Twort</name>
    <dbReference type="NCBI Taxonomy" id="2908167"/>
    <lineage>
        <taxon>Viruses</taxon>
        <taxon>Duplodnaviria</taxon>
        <taxon>Heunggongvirae</taxon>
        <taxon>Uroviricota</taxon>
        <taxon>Caudoviricetes</taxon>
        <taxon>Herelleviridae</taxon>
        <taxon>Twortvirinae</taxon>
        <taxon>Twortvirus</taxon>
        <taxon>Twortvirus twort</taxon>
    </lineage>
</organism>
<organismHost>
    <name type="scientific">Twortvirus twort</name>
    <dbReference type="NCBI Taxonomy" id="55510"/>
</organismHost>
<protein>
    <submittedName>
        <fullName evidence="2">Uncharacterized protein</fullName>
    </submittedName>
</protein>
<name>A0A6H0X5U0_BPTWO</name>
<evidence type="ECO:0000313" key="2">
    <source>
        <dbReference type="EMBL" id="QIW89222.1"/>
    </source>
</evidence>
<dbReference type="Proteomes" id="UP000503318">
    <property type="component" value="Segment"/>
</dbReference>
<sequence>MYLGIFILKSTIVCYTLSIEHIEGIKRIQNL</sequence>
<proteinExistence type="predicted"/>
<gene>
    <name evidence="1" type="ORF">TwortDSMZ_006</name>
    <name evidence="2" type="ORF">TwortDSMZ_195</name>
</gene>
<reference evidence="2 3" key="1">
    <citation type="submission" date="2020-03" db="EMBL/GenBank/DDBJ databases">
        <title>Variable regions in the genome of staphylococcal bacteriophage Twort.</title>
        <authorList>
            <person name="Glowacka-Rutkowska A."/>
            <person name="Gawor J."/>
            <person name="Lobocka M."/>
        </authorList>
    </citation>
    <scope>NUCLEOTIDE SEQUENCE [LARGE SCALE GENOMIC DNA]</scope>
</reference>